<dbReference type="PANTHER" id="PTHR10424">
    <property type="entry name" value="VIRAL ENVELOPE PROTEIN"/>
    <property type="match status" value="1"/>
</dbReference>
<evidence type="ECO:0000313" key="14">
    <source>
        <dbReference type="EMBL" id="KAJ1159937.1"/>
    </source>
</evidence>
<comment type="subcellular location">
    <subcellularLocation>
        <location evidence="1">Host cell membrane</location>
        <topology evidence="1">Single-pass type I membrane protein</topology>
    </subcellularLocation>
    <subcellularLocation>
        <location evidence="2">Host endomembrane system</location>
        <topology evidence="2">Peripheral membrane protein</topology>
    </subcellularLocation>
    <subcellularLocation>
        <location evidence="3">Virion membrane</location>
        <topology evidence="3">Single-pass type I membrane protein</topology>
    </subcellularLocation>
</comment>
<evidence type="ECO:0000256" key="3">
    <source>
        <dbReference type="ARBA" id="ARBA00004563"/>
    </source>
</evidence>
<evidence type="ECO:0000256" key="6">
    <source>
        <dbReference type="ARBA" id="ARBA00022692"/>
    </source>
</evidence>
<comment type="caution">
    <text evidence="14">The sequence shown here is derived from an EMBL/GenBank/DDBJ whole genome shotgun (WGS) entry which is preliminary data.</text>
</comment>
<dbReference type="PANTHER" id="PTHR10424:SF81">
    <property type="entry name" value="ERVV2 PROTEIN"/>
    <property type="match status" value="1"/>
</dbReference>
<keyword evidence="15" id="KW-1185">Reference proteome</keyword>
<sequence>MQSVPDEYRLWNRAEVWFGSISLEGLMPAPQSTANAHSLQLTKYEFLLLVHNIEDGFNSIKEELLAMRITVLQNRLLLGMLTATEVGVCAKIGSRCYTFVPGNDEENGTLTNAIQAVHTLRDTIAGEQKAPSDWFSGLVLTAIIMAIRPGVTFGVIGRGKGMLYSQHLGNAFKDLINKVCGIV</sequence>
<evidence type="ECO:0000256" key="5">
    <source>
        <dbReference type="ARBA" id="ARBA00022581"/>
    </source>
</evidence>
<evidence type="ECO:0000256" key="13">
    <source>
        <dbReference type="ARBA" id="ARBA00023288"/>
    </source>
</evidence>
<evidence type="ECO:0000313" key="15">
    <source>
        <dbReference type="Proteomes" id="UP001066276"/>
    </source>
</evidence>
<dbReference type="InterPro" id="IPR018154">
    <property type="entry name" value="TLV/ENV_coat_polyprotein"/>
</dbReference>
<organism evidence="14 15">
    <name type="scientific">Pleurodeles waltl</name>
    <name type="common">Iberian ribbed newt</name>
    <dbReference type="NCBI Taxonomy" id="8319"/>
    <lineage>
        <taxon>Eukaryota</taxon>
        <taxon>Metazoa</taxon>
        <taxon>Chordata</taxon>
        <taxon>Craniata</taxon>
        <taxon>Vertebrata</taxon>
        <taxon>Euteleostomi</taxon>
        <taxon>Amphibia</taxon>
        <taxon>Batrachia</taxon>
        <taxon>Caudata</taxon>
        <taxon>Salamandroidea</taxon>
        <taxon>Salamandridae</taxon>
        <taxon>Pleurodelinae</taxon>
        <taxon>Pleurodeles</taxon>
    </lineage>
</organism>
<keyword evidence="12" id="KW-0325">Glycoprotein</keyword>
<keyword evidence="8" id="KW-1133">Transmembrane helix</keyword>
<dbReference type="EMBL" id="JANPWB010000008">
    <property type="protein sequence ID" value="KAJ1159937.1"/>
    <property type="molecule type" value="Genomic_DNA"/>
</dbReference>
<keyword evidence="9" id="KW-0472">Membrane</keyword>
<evidence type="ECO:0000256" key="2">
    <source>
        <dbReference type="ARBA" id="ARBA00004531"/>
    </source>
</evidence>
<keyword evidence="5" id="KW-0945">Host-virus interaction</keyword>
<protein>
    <submittedName>
        <fullName evidence="14">Uncharacterized protein</fullName>
    </submittedName>
</protein>
<evidence type="ECO:0000256" key="7">
    <source>
        <dbReference type="ARBA" id="ARBA00022870"/>
    </source>
</evidence>
<evidence type="ECO:0000256" key="1">
    <source>
        <dbReference type="ARBA" id="ARBA00004402"/>
    </source>
</evidence>
<keyword evidence="7" id="KW-1043">Host membrane</keyword>
<evidence type="ECO:0000256" key="8">
    <source>
        <dbReference type="ARBA" id="ARBA00022989"/>
    </source>
</evidence>
<keyword evidence="4" id="KW-1032">Host cell membrane</keyword>
<accession>A0AAV7S7I3</accession>
<name>A0AAV7S7I3_PLEWA</name>
<keyword evidence="13" id="KW-0449">Lipoprotein</keyword>
<evidence type="ECO:0000256" key="11">
    <source>
        <dbReference type="ARBA" id="ARBA00023157"/>
    </source>
</evidence>
<keyword evidence="11" id="KW-1015">Disulfide bond</keyword>
<reference evidence="14" key="1">
    <citation type="journal article" date="2022" name="bioRxiv">
        <title>Sequencing and chromosome-scale assembly of the giantPleurodeles waltlgenome.</title>
        <authorList>
            <person name="Brown T."/>
            <person name="Elewa A."/>
            <person name="Iarovenko S."/>
            <person name="Subramanian E."/>
            <person name="Araus A.J."/>
            <person name="Petzold A."/>
            <person name="Susuki M."/>
            <person name="Suzuki K.-i.T."/>
            <person name="Hayashi T."/>
            <person name="Toyoda A."/>
            <person name="Oliveira C."/>
            <person name="Osipova E."/>
            <person name="Leigh N.D."/>
            <person name="Simon A."/>
            <person name="Yun M.H."/>
        </authorList>
    </citation>
    <scope>NUCLEOTIDE SEQUENCE</scope>
    <source>
        <strain evidence="14">20211129_DDA</strain>
        <tissue evidence="14">Liver</tissue>
    </source>
</reference>
<evidence type="ECO:0000256" key="12">
    <source>
        <dbReference type="ARBA" id="ARBA00023180"/>
    </source>
</evidence>
<dbReference type="Gene3D" id="1.10.287.210">
    <property type="match status" value="1"/>
</dbReference>
<dbReference type="AlphaFoldDB" id="A0AAV7S7I3"/>
<keyword evidence="10" id="KW-0564">Palmitate</keyword>
<keyword evidence="6" id="KW-0812">Transmembrane</keyword>
<proteinExistence type="predicted"/>
<gene>
    <name evidence="14" type="ORF">NDU88_000441</name>
</gene>
<evidence type="ECO:0000256" key="10">
    <source>
        <dbReference type="ARBA" id="ARBA00023139"/>
    </source>
</evidence>
<dbReference type="Proteomes" id="UP001066276">
    <property type="component" value="Chromosome 4_2"/>
</dbReference>
<dbReference type="SUPFAM" id="SSF58069">
    <property type="entry name" value="Virus ectodomain"/>
    <property type="match status" value="1"/>
</dbReference>
<evidence type="ECO:0000256" key="9">
    <source>
        <dbReference type="ARBA" id="ARBA00023136"/>
    </source>
</evidence>
<evidence type="ECO:0000256" key="4">
    <source>
        <dbReference type="ARBA" id="ARBA00022511"/>
    </source>
</evidence>